<keyword evidence="2" id="KW-1185">Reference proteome</keyword>
<name>A0A1I2J6E9_9BACT</name>
<dbReference type="STRING" id="655355.SAMN05216283_107160"/>
<dbReference type="AlphaFoldDB" id="A0A1I2J6E9"/>
<evidence type="ECO:0000313" key="2">
    <source>
        <dbReference type="Proteomes" id="UP000198964"/>
    </source>
</evidence>
<evidence type="ECO:0008006" key="3">
    <source>
        <dbReference type="Google" id="ProtNLM"/>
    </source>
</evidence>
<protein>
    <recommendedName>
        <fullName evidence="3">ATP-grasp domain-containing protein</fullName>
    </recommendedName>
</protein>
<dbReference type="EMBL" id="FONW01000007">
    <property type="protein sequence ID" value="SFF48807.1"/>
    <property type="molecule type" value="Genomic_DNA"/>
</dbReference>
<evidence type="ECO:0000313" key="1">
    <source>
        <dbReference type="EMBL" id="SFF48807.1"/>
    </source>
</evidence>
<sequence length="398" mass="45923">MASLHKIFHFNPTCEIAIANGSPFYQAPALLRNFEEELAPILLFFTSSNDFVLSSRTPSSRVVDTYKEFKLSQGELITKEKALKQTANFPVQLSPWGWSPAELNYLSEFQQTNEQLQQVQRLLQSDLFQRKHAVQFLSDFLSNHTDPIFPRTKDLPRIMHTVDEVANFLEQKQQIVLKSPLSSSGRGLQVIRKNQLNTSNLRWINTIIKQQHYLIAEPLFDKQVDLSFQFEITADHSIRYHGISYFDTNSNGQYQGHWLYPSQAKVNPFFNENELNQLASELIKQLENSPFSTIYRGFIGIDALIYQEGQQAKIHPCLEINPRMNMGILSKYMEQKIHPESSGQYRVYYNPKVPFIDFIKQAQQKNPPFAVDQKLCKGLVPLTAPEPQSKFGAYLNLR</sequence>
<gene>
    <name evidence="1" type="ORF">SAMN05216283_107160</name>
</gene>
<dbReference type="RefSeq" id="WP_093920495.1">
    <property type="nucleotide sequence ID" value="NZ_FONW01000007.1"/>
</dbReference>
<reference evidence="1 2" key="1">
    <citation type="submission" date="2016-10" db="EMBL/GenBank/DDBJ databases">
        <authorList>
            <person name="de Groot N.N."/>
        </authorList>
    </citation>
    <scope>NUCLEOTIDE SEQUENCE [LARGE SCALE GENOMIC DNA]</scope>
    <source>
        <strain evidence="1 2">CGMCC 1.9156</strain>
    </source>
</reference>
<dbReference type="SUPFAM" id="SSF56059">
    <property type="entry name" value="Glutathione synthetase ATP-binding domain-like"/>
    <property type="match status" value="1"/>
</dbReference>
<dbReference type="Proteomes" id="UP000198964">
    <property type="component" value="Unassembled WGS sequence"/>
</dbReference>
<organism evidence="1 2">
    <name type="scientific">Sunxiuqinia elliptica</name>
    <dbReference type="NCBI Taxonomy" id="655355"/>
    <lineage>
        <taxon>Bacteria</taxon>
        <taxon>Pseudomonadati</taxon>
        <taxon>Bacteroidota</taxon>
        <taxon>Bacteroidia</taxon>
        <taxon>Marinilabiliales</taxon>
        <taxon>Prolixibacteraceae</taxon>
        <taxon>Sunxiuqinia</taxon>
    </lineage>
</organism>
<accession>A0A1I2J6E9</accession>
<proteinExistence type="predicted"/>